<gene>
    <name evidence="8" type="ORF">BG36_21500</name>
    <name evidence="9" type="ORF">DES43_104159</name>
</gene>
<evidence type="ECO:0000313" key="10">
    <source>
        <dbReference type="Proteomes" id="UP000019849"/>
    </source>
</evidence>
<evidence type="ECO:0000313" key="8">
    <source>
        <dbReference type="EMBL" id="EXL09679.1"/>
    </source>
</evidence>
<organism evidence="8 10">
    <name type="scientific">Aquamicrobium defluvii</name>
    <dbReference type="NCBI Taxonomy" id="69279"/>
    <lineage>
        <taxon>Bacteria</taxon>
        <taxon>Pseudomonadati</taxon>
        <taxon>Pseudomonadota</taxon>
        <taxon>Alphaproteobacteria</taxon>
        <taxon>Hyphomicrobiales</taxon>
        <taxon>Phyllobacteriaceae</taxon>
        <taxon>Aquamicrobium</taxon>
    </lineage>
</organism>
<evidence type="ECO:0000256" key="6">
    <source>
        <dbReference type="ARBA" id="ARBA00023136"/>
    </source>
</evidence>
<dbReference type="GO" id="GO:0005886">
    <property type="term" value="C:plasma membrane"/>
    <property type="evidence" value="ECO:0007669"/>
    <property type="project" value="UniProtKB-SubCell"/>
</dbReference>
<keyword evidence="5 7" id="KW-1133">Transmembrane helix</keyword>
<feature type="transmembrane region" description="Helical" evidence="7">
    <location>
        <begin position="6"/>
        <end position="24"/>
    </location>
</feature>
<comment type="similarity">
    <text evidence="2">Belongs to the UPF0410 family.</text>
</comment>
<dbReference type="RefSeq" id="WP_035024561.1">
    <property type="nucleotide sequence ID" value="NZ_KK073880.1"/>
</dbReference>
<evidence type="ECO:0000256" key="2">
    <source>
        <dbReference type="ARBA" id="ARBA00011006"/>
    </source>
</evidence>
<protein>
    <submittedName>
        <fullName evidence="8 9">Membrane protein</fullName>
    </submittedName>
</protein>
<dbReference type="Pfam" id="PF04226">
    <property type="entry name" value="Transgly_assoc"/>
    <property type="match status" value="1"/>
</dbReference>
<keyword evidence="6 7" id="KW-0472">Membrane</keyword>
<dbReference type="InterPro" id="IPR007341">
    <property type="entry name" value="Transgly_assoc"/>
</dbReference>
<keyword evidence="4 7" id="KW-0812">Transmembrane</keyword>
<evidence type="ECO:0000256" key="7">
    <source>
        <dbReference type="SAM" id="Phobius"/>
    </source>
</evidence>
<reference evidence="9 11" key="2">
    <citation type="submission" date="2019-03" db="EMBL/GenBank/DDBJ databases">
        <title>Genomic Encyclopedia of Type Strains, Phase IV (KMG-IV): sequencing the most valuable type-strain genomes for metagenomic binning, comparative biology and taxonomic classification.</title>
        <authorList>
            <person name="Goeker M."/>
        </authorList>
    </citation>
    <scope>NUCLEOTIDE SEQUENCE [LARGE SCALE GENOMIC DNA]</scope>
    <source>
        <strain evidence="9 11">DSM 11603</strain>
    </source>
</reference>
<evidence type="ECO:0000313" key="11">
    <source>
        <dbReference type="Proteomes" id="UP000294958"/>
    </source>
</evidence>
<dbReference type="STRING" id="69279.BG36_21500"/>
<sequence length="84" mass="8491">MGVEGLIIFLIVGAVAGWLAGLIVKGYGFGLLGNIVVGIVGALIAGWLLPRIGLYIGGDIIGAIINAVIGAVILLLLIRLVKTA</sequence>
<dbReference type="Proteomes" id="UP000019849">
    <property type="component" value="Unassembled WGS sequence"/>
</dbReference>
<comment type="caution">
    <text evidence="8">The sequence shown here is derived from an EMBL/GenBank/DDBJ whole genome shotgun (WGS) entry which is preliminary data.</text>
</comment>
<dbReference type="HOGENOM" id="CLU_160040_0_1_5"/>
<keyword evidence="11" id="KW-1185">Reference proteome</keyword>
<dbReference type="PATRIC" id="fig|69279.3.peg.1233"/>
<feature type="transmembrane region" description="Helical" evidence="7">
    <location>
        <begin position="55"/>
        <end position="78"/>
    </location>
</feature>
<dbReference type="PANTHER" id="PTHR33884">
    <property type="entry name" value="UPF0410 PROTEIN YMGE"/>
    <property type="match status" value="1"/>
</dbReference>
<dbReference type="PANTHER" id="PTHR33884:SF3">
    <property type="entry name" value="UPF0410 PROTEIN YMGE"/>
    <property type="match status" value="1"/>
</dbReference>
<accession>A0A011TDD9</accession>
<dbReference type="Proteomes" id="UP000294958">
    <property type="component" value="Unassembled WGS sequence"/>
</dbReference>
<reference evidence="8 10" key="1">
    <citation type="submission" date="2014-02" db="EMBL/GenBank/DDBJ databases">
        <title>Aquamicrobium defluvii Genome sequencing.</title>
        <authorList>
            <person name="Wang X."/>
        </authorList>
    </citation>
    <scope>NUCLEOTIDE SEQUENCE [LARGE SCALE GENOMIC DNA]</scope>
    <source>
        <strain evidence="8 10">W13Z1</strain>
    </source>
</reference>
<evidence type="ECO:0000256" key="3">
    <source>
        <dbReference type="ARBA" id="ARBA00022475"/>
    </source>
</evidence>
<proteinExistence type="inferred from homology"/>
<evidence type="ECO:0000256" key="1">
    <source>
        <dbReference type="ARBA" id="ARBA00004651"/>
    </source>
</evidence>
<keyword evidence="3" id="KW-1003">Cell membrane</keyword>
<evidence type="ECO:0000256" key="4">
    <source>
        <dbReference type="ARBA" id="ARBA00022692"/>
    </source>
</evidence>
<evidence type="ECO:0000256" key="5">
    <source>
        <dbReference type="ARBA" id="ARBA00022989"/>
    </source>
</evidence>
<dbReference type="EMBL" id="JENY01000006">
    <property type="protein sequence ID" value="EXL09679.1"/>
    <property type="molecule type" value="Genomic_DNA"/>
</dbReference>
<dbReference type="eggNOG" id="COG2261">
    <property type="taxonomic scope" value="Bacteria"/>
</dbReference>
<evidence type="ECO:0000313" key="9">
    <source>
        <dbReference type="EMBL" id="TDR36833.1"/>
    </source>
</evidence>
<feature type="transmembrane region" description="Helical" evidence="7">
    <location>
        <begin position="31"/>
        <end position="49"/>
    </location>
</feature>
<dbReference type="AlphaFoldDB" id="A0A011TDD9"/>
<comment type="subcellular location">
    <subcellularLocation>
        <location evidence="1">Cell membrane</location>
        <topology evidence="1">Multi-pass membrane protein</topology>
    </subcellularLocation>
</comment>
<name>A0A011TDD9_9HYPH</name>
<dbReference type="EMBL" id="SNZF01000004">
    <property type="protein sequence ID" value="TDR36833.1"/>
    <property type="molecule type" value="Genomic_DNA"/>
</dbReference>